<protein>
    <submittedName>
        <fullName evidence="1">Uncharacterized protein</fullName>
    </submittedName>
</protein>
<gene>
    <name evidence="1" type="ORF">WKI47_17600</name>
</gene>
<dbReference type="EMBL" id="JBBKAR010000045">
    <property type="protein sequence ID" value="MEJ8305727.1"/>
    <property type="molecule type" value="Genomic_DNA"/>
</dbReference>
<reference evidence="1" key="1">
    <citation type="submission" date="2024-03" db="EMBL/GenBank/DDBJ databases">
        <title>Whole genome sequecning of epiphytes from Marcgravia umbellata leaves.</title>
        <authorList>
            <person name="Kumar G."/>
            <person name="Savka M.A."/>
        </authorList>
    </citation>
    <scope>NUCLEOTIDE SEQUENCE</scope>
    <source>
        <strain evidence="1">RIT_BL5</strain>
    </source>
</reference>
<proteinExistence type="predicted"/>
<evidence type="ECO:0000313" key="1">
    <source>
        <dbReference type="EMBL" id="MEJ8305727.1"/>
    </source>
</evidence>
<name>A0ACC6PFR6_9BACL</name>
<keyword evidence="2" id="KW-1185">Reference proteome</keyword>
<dbReference type="Proteomes" id="UP001380953">
    <property type="component" value="Unassembled WGS sequence"/>
</dbReference>
<comment type="caution">
    <text evidence="1">The sequence shown here is derived from an EMBL/GenBank/DDBJ whole genome shotgun (WGS) entry which is preliminary data.</text>
</comment>
<sequence length="236" mass="25028">MSKAEHLYEAIGEADDELLERLEKVMALRQSTGAIPANEEEARSATDRKKRRTLWSAAAASLLVAAAAILLVVNGGLFDLGKSAVYTASGPVIDRPADNLPGGGTAPGMTAAPQNGETVYDEAVRAAVENNADPQTEYFVAIDLFASGIPLEADSAEVKSELKRLLDLGLNVGYAEAWAYEGAGEQKPYRYAAGFLTAQQLEQLQPSDSYGYALRFATNGDGTPVSADNGIRTDLN</sequence>
<evidence type="ECO:0000313" key="2">
    <source>
        <dbReference type="Proteomes" id="UP001380953"/>
    </source>
</evidence>
<organism evidence="1 2">
    <name type="scientific">Saccharibacillus sacchari</name>
    <dbReference type="NCBI Taxonomy" id="456493"/>
    <lineage>
        <taxon>Bacteria</taxon>
        <taxon>Bacillati</taxon>
        <taxon>Bacillota</taxon>
        <taxon>Bacilli</taxon>
        <taxon>Bacillales</taxon>
        <taxon>Paenibacillaceae</taxon>
        <taxon>Saccharibacillus</taxon>
    </lineage>
</organism>
<accession>A0ACC6PFR6</accession>